<proteinExistence type="predicted"/>
<keyword evidence="3 5" id="KW-0269">Exonuclease</keyword>
<dbReference type="PANTHER" id="PTHR30231:SF4">
    <property type="entry name" value="PROTEIN NEN2"/>
    <property type="match status" value="1"/>
</dbReference>
<dbReference type="GO" id="GO:0006259">
    <property type="term" value="P:DNA metabolic process"/>
    <property type="evidence" value="ECO:0007669"/>
    <property type="project" value="UniProtKB-ARBA"/>
</dbReference>
<protein>
    <submittedName>
        <fullName evidence="5">Exonuclease (Modular protein)</fullName>
    </submittedName>
</protein>
<dbReference type="CDD" id="cd06127">
    <property type="entry name" value="DEDDh"/>
    <property type="match status" value="1"/>
</dbReference>
<dbReference type="EMBL" id="FWDM01000036">
    <property type="protein sequence ID" value="SLM15304.1"/>
    <property type="molecule type" value="Genomic_DNA"/>
</dbReference>
<dbReference type="Gene3D" id="3.30.420.10">
    <property type="entry name" value="Ribonuclease H-like superfamily/Ribonuclease H"/>
    <property type="match status" value="1"/>
</dbReference>
<dbReference type="PANTHER" id="PTHR30231">
    <property type="entry name" value="DNA POLYMERASE III SUBUNIT EPSILON"/>
    <property type="match status" value="1"/>
</dbReference>
<keyword evidence="1" id="KW-0540">Nuclease</keyword>
<dbReference type="SUPFAM" id="SSF53098">
    <property type="entry name" value="Ribonuclease H-like"/>
    <property type="match status" value="1"/>
</dbReference>
<dbReference type="Pfam" id="PF00929">
    <property type="entry name" value="RNase_T"/>
    <property type="match status" value="1"/>
</dbReference>
<name>A0A3P3XL77_9SPIR</name>
<accession>A0A3P3XL77</accession>
<dbReference type="InterPro" id="IPR036397">
    <property type="entry name" value="RNaseH_sf"/>
</dbReference>
<gene>
    <name evidence="5" type="ORF">SPIROBIBN47_410028</name>
</gene>
<dbReference type="GO" id="GO:0008408">
    <property type="term" value="F:3'-5' exonuclease activity"/>
    <property type="evidence" value="ECO:0007669"/>
    <property type="project" value="TreeGrafter"/>
</dbReference>
<dbReference type="GO" id="GO:0005829">
    <property type="term" value="C:cytosol"/>
    <property type="evidence" value="ECO:0007669"/>
    <property type="project" value="TreeGrafter"/>
</dbReference>
<evidence type="ECO:0000313" key="5">
    <source>
        <dbReference type="EMBL" id="SLM15304.1"/>
    </source>
</evidence>
<evidence type="ECO:0000256" key="3">
    <source>
        <dbReference type="ARBA" id="ARBA00022839"/>
    </source>
</evidence>
<evidence type="ECO:0000259" key="4">
    <source>
        <dbReference type="SMART" id="SM00479"/>
    </source>
</evidence>
<reference evidence="5" key="1">
    <citation type="submission" date="2017-02" db="EMBL/GenBank/DDBJ databases">
        <authorList>
            <person name="Regsiter A."/>
            <person name="William W."/>
        </authorList>
    </citation>
    <scope>NUCLEOTIDE SEQUENCE</scope>
    <source>
        <strain evidence="5">Bib</strain>
    </source>
</reference>
<dbReference type="InterPro" id="IPR013520">
    <property type="entry name" value="Ribonucl_H"/>
</dbReference>
<evidence type="ECO:0000256" key="1">
    <source>
        <dbReference type="ARBA" id="ARBA00022722"/>
    </source>
</evidence>
<sequence>MIIFTLLIVGLIIYLIIRSKKPARKDIREPIYPRAMPPQKVHPHRDMVVREIKEWLEGIELTDVIVFDTETNGFYPDESSLLSIGAIRYSWDPYEKLKEKARFERYYYPKEPFNERAIMVNGLTKEKIAELRGDATYPEHFLDDYLAFKEFCEGVRLIAGHNVSFDVGFVPFLKNRRKLDTMKSNADVVCVEWMDSKNDWKWPSLEETARFYGVPFNEDDAHGALYDAMIAGEILKRMLDRAEVKVQII</sequence>
<dbReference type="SMART" id="SM00479">
    <property type="entry name" value="EXOIII"/>
    <property type="match status" value="1"/>
</dbReference>
<organism evidence="5">
    <name type="scientific">uncultured spirochete</name>
    <dbReference type="NCBI Taxonomy" id="156406"/>
    <lineage>
        <taxon>Bacteria</taxon>
        <taxon>Pseudomonadati</taxon>
        <taxon>Spirochaetota</taxon>
        <taxon>Spirochaetia</taxon>
        <taxon>Spirochaetales</taxon>
        <taxon>environmental samples</taxon>
    </lineage>
</organism>
<evidence type="ECO:0000256" key="2">
    <source>
        <dbReference type="ARBA" id="ARBA00022801"/>
    </source>
</evidence>
<dbReference type="InterPro" id="IPR012337">
    <property type="entry name" value="RNaseH-like_sf"/>
</dbReference>
<feature type="domain" description="Exonuclease" evidence="4">
    <location>
        <begin position="63"/>
        <end position="244"/>
    </location>
</feature>
<keyword evidence="2" id="KW-0378">Hydrolase</keyword>
<dbReference type="GO" id="GO:0003676">
    <property type="term" value="F:nucleic acid binding"/>
    <property type="evidence" value="ECO:0007669"/>
    <property type="project" value="InterPro"/>
</dbReference>
<dbReference type="AlphaFoldDB" id="A0A3P3XL77"/>